<feature type="non-terminal residue" evidence="2">
    <location>
        <position position="693"/>
    </location>
</feature>
<protein>
    <submittedName>
        <fullName evidence="2">Endonuclease/exonuclease/phosphatase</fullName>
    </submittedName>
</protein>
<sequence>MNPPALNPNHGTPFLQPVPNSQPPQNDVPPPAHNGHGNEGNPFLQPIPNDQVPRNDPPPPAYHTPFDGNLYDDFEEPEGQPRFGGRHKPPPKSKKALKVSLKISGLNIKGNGDDKWYRVWQEMRETRTAVMIVGEAHMDDALRSQMNTLFARQLRVEFTPDPIAPRARAGLAIVLNKSLVLTEGVKTWEIIPGRAMLLEMKNVDGKTSLSILGVYAPNAPSKNADFWRAIIAWFRAHPTVRRPDCMGGDTNIVEAPIDRLPAHADNVNATDALDELKEYLRLVDGWRETYPTTCAYTYHQSVVQGGSQSRVDRIYIRRDLFDNTFEWGMQSVGLITDHRMVTVRLTTASAPTIGHGRWVWPAHIIRNKGLAEFIQEKGLRLQKELEVVARWPERDPEYNTQTLWMKFKLDIGEEARRIAKKVVPKIIEEIADIENKIDIILKDRTLNEEERTLSCAVLVEKLTQLQRRKHTDSRLDAQVRNRLEGQMIGRYWSMLNRENKPREVIHRLRKPGDPEAEPQYETNSKNMASMARDYHKKLQADRPANAGTADERRVREEKINIVLDRVQTTTTAEQTEELKKRLTLDDVRNALRQSANFKAPGLDGITYEVWKILNSRYETALKDEKPAFDIIGAMHKVYNDIEINGMVKGTGFSQSWMCPLYKKNDRAEIANYRPISLLNTDYKVFTEALTIKL</sequence>
<name>A0AAD6WRG3_9AGAR</name>
<dbReference type="AlphaFoldDB" id="A0AAD6WRG3"/>
<dbReference type="Gene3D" id="3.60.10.10">
    <property type="entry name" value="Endonuclease/exonuclease/phosphatase"/>
    <property type="match status" value="1"/>
</dbReference>
<keyword evidence="2" id="KW-0378">Hydrolase</keyword>
<keyword evidence="2" id="KW-0255">Endonuclease</keyword>
<gene>
    <name evidence="2" type="ORF">C8F04DRAFT_971480</name>
</gene>
<dbReference type="Proteomes" id="UP001218188">
    <property type="component" value="Unassembled WGS sequence"/>
</dbReference>
<feature type="compositionally biased region" description="Basic residues" evidence="1">
    <location>
        <begin position="84"/>
        <end position="95"/>
    </location>
</feature>
<organism evidence="2 3">
    <name type="scientific">Mycena alexandri</name>
    <dbReference type="NCBI Taxonomy" id="1745969"/>
    <lineage>
        <taxon>Eukaryota</taxon>
        <taxon>Fungi</taxon>
        <taxon>Dikarya</taxon>
        <taxon>Basidiomycota</taxon>
        <taxon>Agaricomycotina</taxon>
        <taxon>Agaricomycetes</taxon>
        <taxon>Agaricomycetidae</taxon>
        <taxon>Agaricales</taxon>
        <taxon>Marasmiineae</taxon>
        <taxon>Mycenaceae</taxon>
        <taxon>Mycena</taxon>
    </lineage>
</organism>
<evidence type="ECO:0000313" key="3">
    <source>
        <dbReference type="Proteomes" id="UP001218188"/>
    </source>
</evidence>
<dbReference type="GO" id="GO:0004519">
    <property type="term" value="F:endonuclease activity"/>
    <property type="evidence" value="ECO:0007669"/>
    <property type="project" value="UniProtKB-KW"/>
</dbReference>
<dbReference type="SUPFAM" id="SSF56219">
    <property type="entry name" value="DNase I-like"/>
    <property type="match status" value="1"/>
</dbReference>
<dbReference type="EMBL" id="JARJCM010000209">
    <property type="protein sequence ID" value="KAJ7022462.1"/>
    <property type="molecule type" value="Genomic_DNA"/>
</dbReference>
<evidence type="ECO:0000256" key="1">
    <source>
        <dbReference type="SAM" id="MobiDB-lite"/>
    </source>
</evidence>
<keyword evidence="2" id="KW-0540">Nuclease</keyword>
<reference evidence="2" key="1">
    <citation type="submission" date="2023-03" db="EMBL/GenBank/DDBJ databases">
        <title>Massive genome expansion in bonnet fungi (Mycena s.s.) driven by repeated elements and novel gene families across ecological guilds.</title>
        <authorList>
            <consortium name="Lawrence Berkeley National Laboratory"/>
            <person name="Harder C.B."/>
            <person name="Miyauchi S."/>
            <person name="Viragh M."/>
            <person name="Kuo A."/>
            <person name="Thoen E."/>
            <person name="Andreopoulos B."/>
            <person name="Lu D."/>
            <person name="Skrede I."/>
            <person name="Drula E."/>
            <person name="Henrissat B."/>
            <person name="Morin E."/>
            <person name="Kohler A."/>
            <person name="Barry K."/>
            <person name="LaButti K."/>
            <person name="Morin E."/>
            <person name="Salamov A."/>
            <person name="Lipzen A."/>
            <person name="Mereny Z."/>
            <person name="Hegedus B."/>
            <person name="Baldrian P."/>
            <person name="Stursova M."/>
            <person name="Weitz H."/>
            <person name="Taylor A."/>
            <person name="Grigoriev I.V."/>
            <person name="Nagy L.G."/>
            <person name="Martin F."/>
            <person name="Kauserud H."/>
        </authorList>
    </citation>
    <scope>NUCLEOTIDE SEQUENCE</scope>
    <source>
        <strain evidence="2">CBHHK200</strain>
    </source>
</reference>
<dbReference type="PANTHER" id="PTHR19446">
    <property type="entry name" value="REVERSE TRANSCRIPTASES"/>
    <property type="match status" value="1"/>
</dbReference>
<evidence type="ECO:0000313" key="2">
    <source>
        <dbReference type="EMBL" id="KAJ7022462.1"/>
    </source>
</evidence>
<feature type="compositionally biased region" description="Pro residues" evidence="1">
    <location>
        <begin position="20"/>
        <end position="32"/>
    </location>
</feature>
<accession>A0AAD6WRG3</accession>
<proteinExistence type="predicted"/>
<feature type="region of interest" description="Disordered" evidence="1">
    <location>
        <begin position="1"/>
        <end position="95"/>
    </location>
</feature>
<dbReference type="InterPro" id="IPR036691">
    <property type="entry name" value="Endo/exonu/phosph_ase_sf"/>
</dbReference>
<comment type="caution">
    <text evidence="2">The sequence shown here is derived from an EMBL/GenBank/DDBJ whole genome shotgun (WGS) entry which is preliminary data.</text>
</comment>
<keyword evidence="3" id="KW-1185">Reference proteome</keyword>